<organism evidence="1 2">
    <name type="scientific">Segatella copri</name>
    <dbReference type="NCBI Taxonomy" id="165179"/>
    <lineage>
        <taxon>Bacteria</taxon>
        <taxon>Pseudomonadati</taxon>
        <taxon>Bacteroidota</taxon>
        <taxon>Bacteroidia</taxon>
        <taxon>Bacteroidales</taxon>
        <taxon>Prevotellaceae</taxon>
        <taxon>Segatella</taxon>
    </lineage>
</organism>
<dbReference type="EMBL" id="QSAG01000001">
    <property type="protein sequence ID" value="RGW45099.1"/>
    <property type="molecule type" value="Genomic_DNA"/>
</dbReference>
<evidence type="ECO:0000313" key="2">
    <source>
        <dbReference type="Proteomes" id="UP000283785"/>
    </source>
</evidence>
<gene>
    <name evidence="1" type="ORF">DWV76_00845</name>
</gene>
<reference evidence="1 2" key="1">
    <citation type="submission" date="2018-08" db="EMBL/GenBank/DDBJ databases">
        <title>A genome reference for cultivated species of the human gut microbiota.</title>
        <authorList>
            <person name="Zou Y."/>
            <person name="Xue W."/>
            <person name="Luo G."/>
        </authorList>
    </citation>
    <scope>NUCLEOTIDE SEQUENCE [LARGE SCALE GENOMIC DNA]</scope>
    <source>
        <strain evidence="1 2">AF12-50</strain>
    </source>
</reference>
<protein>
    <submittedName>
        <fullName evidence="1">Uncharacterized protein</fullName>
    </submittedName>
</protein>
<comment type="caution">
    <text evidence="1">The sequence shown here is derived from an EMBL/GenBank/DDBJ whole genome shotgun (WGS) entry which is preliminary data.</text>
</comment>
<accession>A0AA92U1X8</accession>
<proteinExistence type="predicted"/>
<evidence type="ECO:0000313" key="1">
    <source>
        <dbReference type="EMBL" id="RGW45099.1"/>
    </source>
</evidence>
<dbReference type="Proteomes" id="UP000283785">
    <property type="component" value="Unassembled WGS sequence"/>
</dbReference>
<name>A0AA92U1X8_9BACT</name>
<dbReference type="AlphaFoldDB" id="A0AA92U1X8"/>
<dbReference type="RefSeq" id="WP_118063131.1">
    <property type="nucleotide sequence ID" value="NZ_QSAG01000001.1"/>
</dbReference>
<sequence>MDGMVINNLSAQATTECGLLQQELLKSFVEAEKQKGITEGLMKRLASKKIDVISDMYGNVHVTNEKFGECGSDFYIDATADRITLSLKYYVYRIPLDGLSKHDKSVAIRYNKYVYSYDTANNVSSGFKTFCPWGGLTGSCDWSYSIDDILKSDFLTEGISVDNAIGGMFKVFLK</sequence>